<evidence type="ECO:0000313" key="11">
    <source>
        <dbReference type="Proteomes" id="UP000663891"/>
    </source>
</evidence>
<evidence type="ECO:0000256" key="1">
    <source>
        <dbReference type="ARBA" id="ARBA00004477"/>
    </source>
</evidence>
<evidence type="ECO:0000256" key="3">
    <source>
        <dbReference type="ARBA" id="ARBA00022692"/>
    </source>
</evidence>
<evidence type="ECO:0000313" key="10">
    <source>
        <dbReference type="EMBL" id="CAF0933647.1"/>
    </source>
</evidence>
<dbReference type="OrthoDB" id="1716531at2759"/>
<dbReference type="CDD" id="cd05819">
    <property type="entry name" value="NHL"/>
    <property type="match status" value="3"/>
</dbReference>
<accession>A0A814C013</accession>
<evidence type="ECO:0008006" key="12">
    <source>
        <dbReference type="Google" id="ProtNLM"/>
    </source>
</evidence>
<dbReference type="Pfam" id="PF04511">
    <property type="entry name" value="DER1"/>
    <property type="match status" value="1"/>
</dbReference>
<comment type="caution">
    <text evidence="10">The sequence shown here is derived from an EMBL/GenBank/DDBJ whole genome shotgun (WGS) entry which is preliminary data.</text>
</comment>
<dbReference type="Gene3D" id="2.40.10.500">
    <property type="match status" value="3"/>
</dbReference>
<dbReference type="InterPro" id="IPR007599">
    <property type="entry name" value="DER1"/>
</dbReference>
<evidence type="ECO:0000256" key="8">
    <source>
        <dbReference type="PROSITE-ProRule" id="PRU00504"/>
    </source>
</evidence>
<dbReference type="PROSITE" id="PS51125">
    <property type="entry name" value="NHL"/>
    <property type="match status" value="3"/>
</dbReference>
<feature type="transmembrane region" description="Helical" evidence="9">
    <location>
        <begin position="1291"/>
        <end position="1321"/>
    </location>
</feature>
<comment type="similarity">
    <text evidence="2">Belongs to the derlin family.</text>
</comment>
<dbReference type="InterPro" id="IPR001258">
    <property type="entry name" value="NHL_repeat"/>
</dbReference>
<gene>
    <name evidence="10" type="ORF">VCS650_LOCUS11079</name>
</gene>
<protein>
    <recommendedName>
        <fullName evidence="12">Derlin</fullName>
    </recommendedName>
</protein>
<sequence length="1377" mass="154069">MAVRHALIKYYSTSEMEDLEKYDENCDHAVESVSDNFEPEWNYTFSCNQPKFSETPIWNSNGITIANRSNVGRTPRGIFVSTNNTIYVANKENNTIIMWQEGSVNPTKIITGNLTKPTSLFVTSNGDIYIDDGYKNGRVQKWIAETNIFVTVMNVSSECYGLFVDINDTLYCSMYYHHRVVKRALNDVVMASNRVAAGTGNPGSHSNELTGPHGIFVDVNLDLYVADCYNNRVQLFQSGESNGITVAGNGSLNPTITLFFPTGVILDVEKYLFIVNLGNHRIVGSGSHGFRCLVGCYGWGSQSNQLNDPFSFSFDHSGNMFVTDQWNDRIQKFLLMKDSSALSFNQPKFCSAAIWYSNATTFANQSIVGRAPRGIFVNANNKFYVTNRENNAILVWDEESDNPTNIICGNFTEAYSLFVTSNGDIYIDDGYKNGRVQKWIAETSTFHTVMNASSSCYGLFVDINDTLYCSMSKHHQVVKRALNDVVMASNRVAAGTGNPGSHSNELNGPRGIFVDMNSDLYVADCENHRVQLFQSGESNGITVAGSTSPNPTITVDCPNGVTLDGEKYLFIVDQYNHRIVGSSLNGFRCLVGCYGWGSQSNQLNDPFSFSFDHSGNMFVTDQGNSRIQKFKYVKKSCVNTLSVLQNTYLSSLTKNNQIYYRDCDKQNLYYESIQVKVIETGYYTFRSSGDIDSYGSIYKNKFDPLDPSENLLKTDDDSGSDTQFKLDVHLDVDMIYVLVMTTFDSKETGEFSIGVLGKKKVILERLSTPVNIQLIYSSKLTDSSPTYYRDCQVPQCHYETLQIHVNTTGFIFNTLGPEQSSCVIGDQCNFYIKGIGLILDDILRDELQLNTVLNNQSFSIKLSAGLTIVMFIAGLTNSVLSFITFQTLSFNRPKFCSTATWNSNGITVANRSIVGQTPRAIFVDTNNTIYAANRDNNTIVMWEEESDNPTKIIAGNFTGSRSLFVASNGDIYIDDGYENGQVQRWSAETSTFVTVMNVNSSCAGLFVDINNTLYCSMSSYHQVVKRSLNDAVMNSDRVAAGTGIRGSDSNQLHSPGGIFVDANLDLYVADCSNDRVQLFPPGESNGITVVGGKSLNPTITLFCPNGVLLDAEKYLFIVDNNNDRIVGSDLNGFRCLVGCYGWGSKSNQLNRPSSFSFDHSGNMFVTDQLNHRIQKFLLLKDSFGKTLTSFQLWRLMTCFCFYGTIGFNFFFNLLFTYRYCRHLEEGSFRGRAADFLFMFIFGGTLMIIMALFINIVFLGSALTIMLVYVWSRRNPYVRMNFFGLLNFQAPYLPWVLFAFSLLLGNSVIVDLMGIVVGHIYYFLEDIFPRQQGGFKILKTPRFLHWLFDEVRRPGDQTDTGPNVGNDVPFGAGGFHWQ</sequence>
<dbReference type="InterPro" id="IPR011042">
    <property type="entry name" value="6-blade_b-propeller_TolB-like"/>
</dbReference>
<dbReference type="SUPFAM" id="SSF101898">
    <property type="entry name" value="NHL repeat"/>
    <property type="match status" value="3"/>
</dbReference>
<evidence type="ECO:0000256" key="9">
    <source>
        <dbReference type="SAM" id="Phobius"/>
    </source>
</evidence>
<evidence type="ECO:0000256" key="6">
    <source>
        <dbReference type="ARBA" id="ARBA00022989"/>
    </source>
</evidence>
<keyword evidence="7 9" id="KW-0472">Membrane</keyword>
<evidence type="ECO:0000256" key="7">
    <source>
        <dbReference type="ARBA" id="ARBA00023136"/>
    </source>
</evidence>
<dbReference type="FunFam" id="1.20.1540.10:FF:000016">
    <property type="entry name" value="Derlin"/>
    <property type="match status" value="1"/>
</dbReference>
<feature type="repeat" description="NHL" evidence="8">
    <location>
        <begin position="200"/>
        <end position="239"/>
    </location>
</feature>
<dbReference type="SUPFAM" id="SSF144091">
    <property type="entry name" value="Rhomboid-like"/>
    <property type="match status" value="1"/>
</dbReference>
<evidence type="ECO:0000256" key="2">
    <source>
        <dbReference type="ARBA" id="ARBA00008917"/>
    </source>
</evidence>
<evidence type="ECO:0000256" key="5">
    <source>
        <dbReference type="ARBA" id="ARBA00022824"/>
    </source>
</evidence>
<dbReference type="InterPro" id="IPR035952">
    <property type="entry name" value="Rhomboid-like_sf"/>
</dbReference>
<feature type="transmembrane region" description="Helical" evidence="9">
    <location>
        <begin position="1237"/>
        <end position="1270"/>
    </location>
</feature>
<keyword evidence="5" id="KW-0256">Endoplasmic reticulum</keyword>
<comment type="subcellular location">
    <subcellularLocation>
        <location evidence="1">Endoplasmic reticulum membrane</location>
        <topology evidence="1">Multi-pass membrane protein</topology>
    </subcellularLocation>
</comment>
<dbReference type="Proteomes" id="UP000663891">
    <property type="component" value="Unassembled WGS sequence"/>
</dbReference>
<dbReference type="GO" id="GO:0005789">
    <property type="term" value="C:endoplasmic reticulum membrane"/>
    <property type="evidence" value="ECO:0007669"/>
    <property type="project" value="UniProtKB-SubCell"/>
</dbReference>
<dbReference type="EMBL" id="CAJNON010000081">
    <property type="protein sequence ID" value="CAF0933647.1"/>
    <property type="molecule type" value="Genomic_DNA"/>
</dbReference>
<keyword evidence="3 9" id="KW-0812">Transmembrane</keyword>
<dbReference type="PANTHER" id="PTHR11009">
    <property type="entry name" value="DER1-LIKE PROTEIN, DERLIN"/>
    <property type="match status" value="1"/>
</dbReference>
<feature type="repeat" description="NHL" evidence="8">
    <location>
        <begin position="1043"/>
        <end position="1082"/>
    </location>
</feature>
<evidence type="ECO:0000256" key="4">
    <source>
        <dbReference type="ARBA" id="ARBA00022737"/>
    </source>
</evidence>
<dbReference type="Pfam" id="PF01436">
    <property type="entry name" value="NHL"/>
    <property type="match status" value="2"/>
</dbReference>
<feature type="transmembrane region" description="Helical" evidence="9">
    <location>
        <begin position="1192"/>
        <end position="1217"/>
    </location>
</feature>
<proteinExistence type="inferred from homology"/>
<reference evidence="10" key="1">
    <citation type="submission" date="2021-02" db="EMBL/GenBank/DDBJ databases">
        <authorList>
            <person name="Nowell W R."/>
        </authorList>
    </citation>
    <scope>NUCLEOTIDE SEQUENCE</scope>
</reference>
<feature type="repeat" description="NHL" evidence="8">
    <location>
        <begin position="497"/>
        <end position="536"/>
    </location>
</feature>
<dbReference type="Gene3D" id="2.120.10.30">
    <property type="entry name" value="TolB, C-terminal domain"/>
    <property type="match status" value="3"/>
</dbReference>
<keyword evidence="4" id="KW-0677">Repeat</keyword>
<organism evidence="10 11">
    <name type="scientific">Adineta steineri</name>
    <dbReference type="NCBI Taxonomy" id="433720"/>
    <lineage>
        <taxon>Eukaryota</taxon>
        <taxon>Metazoa</taxon>
        <taxon>Spiralia</taxon>
        <taxon>Gnathifera</taxon>
        <taxon>Rotifera</taxon>
        <taxon>Eurotatoria</taxon>
        <taxon>Bdelloidea</taxon>
        <taxon>Adinetida</taxon>
        <taxon>Adinetidae</taxon>
        <taxon>Adineta</taxon>
    </lineage>
</organism>
<name>A0A814C013_9BILA</name>
<dbReference type="GO" id="GO:0036503">
    <property type="term" value="P:ERAD pathway"/>
    <property type="evidence" value="ECO:0007669"/>
    <property type="project" value="UniProtKB-ARBA"/>
</dbReference>
<keyword evidence="6 9" id="KW-1133">Transmembrane helix</keyword>